<protein>
    <recommendedName>
        <fullName evidence="4">FecR protein domain-containing protein</fullName>
    </recommendedName>
</protein>
<accession>A0ABZ1CA55</accession>
<proteinExistence type="predicted"/>
<dbReference type="RefSeq" id="WP_221028863.1">
    <property type="nucleotide sequence ID" value="NZ_CP139781.1"/>
</dbReference>
<dbReference type="Proteomes" id="UP000738431">
    <property type="component" value="Chromosome"/>
</dbReference>
<evidence type="ECO:0008006" key="4">
    <source>
        <dbReference type="Google" id="ProtNLM"/>
    </source>
</evidence>
<evidence type="ECO:0000313" key="2">
    <source>
        <dbReference type="EMBL" id="WRQ88103.1"/>
    </source>
</evidence>
<evidence type="ECO:0000256" key="1">
    <source>
        <dbReference type="SAM" id="SignalP"/>
    </source>
</evidence>
<sequence>MNNFRLSTGIFVAALGCALALAPAAHAAKKNPTSKLYVADLDGQSEIDTGERIEDLTEKSVHNAQGTVIQTNADAHNAMVFSNGTGVYLDPDTRMEIKRFVQEPFTPDRSDLEVEPSISQTNAFIPRGTVGLCTPRMIAGSSMVYSTPHSAMAIRGRKVVIQSEDFETKVSSIEGEVTVRGGPNDGGGYVINGGEQAIIKRLPGRAPQIEIRPIPDDELEFVEDKVTLACDARRTVYFDAKGKPEVGDGQTPGEGDIIDEATGAEMDDDGEGWANVFDDEDQTAGAGEEVVVVEVTPVEPVQETPVSASSI</sequence>
<feature type="signal peptide" evidence="1">
    <location>
        <begin position="1"/>
        <end position="27"/>
    </location>
</feature>
<keyword evidence="1" id="KW-0732">Signal</keyword>
<organism evidence="2 3">
    <name type="scientific">Actomonas aquatica</name>
    <dbReference type="NCBI Taxonomy" id="2866162"/>
    <lineage>
        <taxon>Bacteria</taxon>
        <taxon>Pseudomonadati</taxon>
        <taxon>Verrucomicrobiota</taxon>
        <taxon>Opitutia</taxon>
        <taxon>Opitutales</taxon>
        <taxon>Opitutaceae</taxon>
        <taxon>Actomonas</taxon>
    </lineage>
</organism>
<evidence type="ECO:0000313" key="3">
    <source>
        <dbReference type="Proteomes" id="UP000738431"/>
    </source>
</evidence>
<keyword evidence="3" id="KW-1185">Reference proteome</keyword>
<feature type="chain" id="PRO_5046567067" description="FecR protein domain-containing protein" evidence="1">
    <location>
        <begin position="28"/>
        <end position="311"/>
    </location>
</feature>
<gene>
    <name evidence="2" type="ORF">K1X11_001705</name>
</gene>
<dbReference type="EMBL" id="CP139781">
    <property type="protein sequence ID" value="WRQ88103.1"/>
    <property type="molecule type" value="Genomic_DNA"/>
</dbReference>
<reference evidence="2 3" key="1">
    <citation type="submission" date="2021-08" db="EMBL/GenBank/DDBJ databases">
        <authorList>
            <person name="Zhang D."/>
            <person name="Zhang A."/>
            <person name="Wang L."/>
        </authorList>
    </citation>
    <scope>NUCLEOTIDE SEQUENCE [LARGE SCALE GENOMIC DNA]</scope>
    <source>
        <strain evidence="2 3">WL0086</strain>
    </source>
</reference>
<dbReference type="PROSITE" id="PS51257">
    <property type="entry name" value="PROKAR_LIPOPROTEIN"/>
    <property type="match status" value="1"/>
</dbReference>
<name>A0ABZ1CA55_9BACT</name>
<reference evidence="2 3" key="2">
    <citation type="submission" date="2023-12" db="EMBL/GenBank/DDBJ databases">
        <title>Description of an unclassified Opitutus bacterium of Verrucomicrobiota.</title>
        <authorList>
            <person name="Zhang D.-F."/>
        </authorList>
    </citation>
    <scope>NUCLEOTIDE SEQUENCE [LARGE SCALE GENOMIC DNA]</scope>
    <source>
        <strain evidence="2 3">WL0086</strain>
    </source>
</reference>